<dbReference type="SUPFAM" id="SSF75689">
    <property type="entry name" value="Zinc-binding domain of translation initiation factor 2 beta"/>
    <property type="match status" value="1"/>
</dbReference>
<name>S9TYV8_9TRYP</name>
<protein>
    <submittedName>
        <fullName evidence="7">Translation initiation factor 5</fullName>
    </submittedName>
</protein>
<dbReference type="InterPro" id="IPR016189">
    <property type="entry name" value="Transl_init_fac_IF2/IF5_N"/>
</dbReference>
<dbReference type="PANTHER" id="PTHR23001:SF7">
    <property type="entry name" value="EUKARYOTIC TRANSLATION INITIATION FACTOR 5"/>
    <property type="match status" value="1"/>
</dbReference>
<dbReference type="Gene3D" id="3.30.30.170">
    <property type="match status" value="1"/>
</dbReference>
<dbReference type="GO" id="GO:0001732">
    <property type="term" value="P:formation of cytoplasmic translation initiation complex"/>
    <property type="evidence" value="ECO:0007669"/>
    <property type="project" value="TreeGrafter"/>
</dbReference>
<organism evidence="7 8">
    <name type="scientific">Strigomonas culicis</name>
    <dbReference type="NCBI Taxonomy" id="28005"/>
    <lineage>
        <taxon>Eukaryota</taxon>
        <taxon>Discoba</taxon>
        <taxon>Euglenozoa</taxon>
        <taxon>Kinetoplastea</taxon>
        <taxon>Metakinetoplastina</taxon>
        <taxon>Trypanosomatida</taxon>
        <taxon>Trypanosomatidae</taxon>
        <taxon>Strigomonadinae</taxon>
        <taxon>Strigomonas</taxon>
    </lineage>
</organism>
<feature type="domain" description="W2" evidence="6">
    <location>
        <begin position="203"/>
        <end position="384"/>
    </location>
</feature>
<dbReference type="Pfam" id="PF01873">
    <property type="entry name" value="eIF-5_eIF-2B"/>
    <property type="match status" value="1"/>
</dbReference>
<evidence type="ECO:0000256" key="4">
    <source>
        <dbReference type="ARBA" id="ARBA00022917"/>
    </source>
</evidence>
<dbReference type="FunFam" id="3.30.30.170:FF:000002">
    <property type="entry name" value="Eukaryotic translation initiation factor 5"/>
    <property type="match status" value="1"/>
</dbReference>
<dbReference type="InterPro" id="IPR045196">
    <property type="entry name" value="IF2/IF5"/>
</dbReference>
<dbReference type="SUPFAM" id="SSF100966">
    <property type="entry name" value="Translation initiation factor 2 beta, aIF2beta, N-terminal domain"/>
    <property type="match status" value="1"/>
</dbReference>
<evidence type="ECO:0000313" key="7">
    <source>
        <dbReference type="EMBL" id="EPY21764.1"/>
    </source>
</evidence>
<proteinExistence type="inferred from homology"/>
<dbReference type="GO" id="GO:0071074">
    <property type="term" value="F:eukaryotic initiation factor eIF2 binding"/>
    <property type="evidence" value="ECO:0007669"/>
    <property type="project" value="TreeGrafter"/>
</dbReference>
<keyword evidence="8" id="KW-1185">Reference proteome</keyword>
<dbReference type="GO" id="GO:0005525">
    <property type="term" value="F:GTP binding"/>
    <property type="evidence" value="ECO:0007669"/>
    <property type="project" value="UniProtKB-KW"/>
</dbReference>
<dbReference type="GO" id="GO:0003743">
    <property type="term" value="F:translation initiation factor activity"/>
    <property type="evidence" value="ECO:0007669"/>
    <property type="project" value="UniProtKB-KW"/>
</dbReference>
<gene>
    <name evidence="7" type="ORF">STCU_08499</name>
</gene>
<comment type="caution">
    <text evidence="7">The sequence shown here is derived from an EMBL/GenBank/DDBJ whole genome shotgun (WGS) entry which is preliminary data.</text>
</comment>
<dbReference type="GO" id="GO:0005829">
    <property type="term" value="C:cytosol"/>
    <property type="evidence" value="ECO:0007669"/>
    <property type="project" value="TreeGrafter"/>
</dbReference>
<dbReference type="GO" id="GO:0005092">
    <property type="term" value="F:GDP-dissociation inhibitor activity"/>
    <property type="evidence" value="ECO:0007669"/>
    <property type="project" value="TreeGrafter"/>
</dbReference>
<keyword evidence="2 7" id="KW-0396">Initiation factor</keyword>
<sequence length="384" mass="43813">MTSPMLPIDPTKANDAHYRYMMPAMIIKGEGRGNGVKTVFPNIRDICLAINRPEKILMKFFQTSLGAARNVSEKDDKFLIMGTHDEERLTQELYNFITKYVLCPKCRNPETAVKMEQAKKGVKFTMQCGACGQESNFDEHDRTFTFFRQYYEKHPEEATVAKHAAQAKKEDAVEQPAAEVEVVPVEGAAKKKREKVAKKSDLETSKTDPRKVTAAFMAKGDYNTEKLHSFIIDLKNEAGMNDENIPLILIGAIKEYATKENFFQEVRRHADVLRMITSVRPPQVAGEVIGDRVRAEYEKTNAKIQRYFLFECAKICQDYYKEDTDKLALLIFMLYLEDIVNEASIAAFVTNKKLADKVERVVEVQTKIQKILNWMQPAPTQAAQ</sequence>
<evidence type="ECO:0000256" key="3">
    <source>
        <dbReference type="ARBA" id="ARBA00022741"/>
    </source>
</evidence>
<evidence type="ECO:0000256" key="5">
    <source>
        <dbReference type="ARBA" id="ARBA00023134"/>
    </source>
</evidence>
<reference evidence="7 8" key="1">
    <citation type="journal article" date="2013" name="PLoS ONE">
        <title>Predicting the Proteins of Angomonas deanei, Strigomonas culicis and Their Respective Endosymbionts Reveals New Aspects of the Trypanosomatidae Family.</title>
        <authorList>
            <person name="Motta M.C."/>
            <person name="Martins A.C."/>
            <person name="de Souza S.S."/>
            <person name="Catta-Preta C.M."/>
            <person name="Silva R."/>
            <person name="Klein C.C."/>
            <person name="de Almeida L.G."/>
            <person name="de Lima Cunha O."/>
            <person name="Ciapina L.P."/>
            <person name="Brocchi M."/>
            <person name="Colabardini A.C."/>
            <person name="de Araujo Lima B."/>
            <person name="Machado C.R."/>
            <person name="de Almeida Soares C.M."/>
            <person name="Probst C.M."/>
            <person name="de Menezes C.B."/>
            <person name="Thompson C.E."/>
            <person name="Bartholomeu D.C."/>
            <person name="Gradia D.F."/>
            <person name="Pavoni D.P."/>
            <person name="Grisard E.C."/>
            <person name="Fantinatti-Garboggini F."/>
            <person name="Marchini F.K."/>
            <person name="Rodrigues-Luiz G.F."/>
            <person name="Wagner G."/>
            <person name="Goldman G.H."/>
            <person name="Fietto J.L."/>
            <person name="Elias M.C."/>
            <person name="Goldman M.H."/>
            <person name="Sagot M.F."/>
            <person name="Pereira M."/>
            <person name="Stoco P.H."/>
            <person name="de Mendonca-Neto R.P."/>
            <person name="Teixeira S.M."/>
            <person name="Maciel T.E."/>
            <person name="de Oliveira Mendes T.A."/>
            <person name="Urmenyi T.P."/>
            <person name="de Souza W."/>
            <person name="Schenkman S."/>
            <person name="de Vasconcelos A.T."/>
        </authorList>
    </citation>
    <scope>NUCLEOTIDE SEQUENCE [LARGE SCALE GENOMIC DNA]</scope>
</reference>
<dbReference type="OrthoDB" id="10250831at2759"/>
<dbReference type="Gene3D" id="2.20.25.350">
    <property type="match status" value="1"/>
</dbReference>
<dbReference type="InterPro" id="IPR016190">
    <property type="entry name" value="Transl_init_fac_IF2/IF5_Zn-bd"/>
</dbReference>
<comment type="similarity">
    <text evidence="1">Belongs to the eIF-2-beta/eIF-5 family.</text>
</comment>
<evidence type="ECO:0000313" key="8">
    <source>
        <dbReference type="Proteomes" id="UP000015354"/>
    </source>
</evidence>
<dbReference type="InterPro" id="IPR003307">
    <property type="entry name" value="W2_domain"/>
</dbReference>
<keyword evidence="5" id="KW-0342">GTP-binding</keyword>
<dbReference type="SMART" id="SM00653">
    <property type="entry name" value="eIF2B_5"/>
    <property type="match status" value="1"/>
</dbReference>
<keyword evidence="4" id="KW-0648">Protein biosynthesis</keyword>
<evidence type="ECO:0000259" key="6">
    <source>
        <dbReference type="PROSITE" id="PS51363"/>
    </source>
</evidence>
<evidence type="ECO:0000256" key="2">
    <source>
        <dbReference type="ARBA" id="ARBA00022540"/>
    </source>
</evidence>
<evidence type="ECO:0000256" key="1">
    <source>
        <dbReference type="ARBA" id="ARBA00010397"/>
    </source>
</evidence>
<keyword evidence="3" id="KW-0547">Nucleotide-binding</keyword>
<dbReference type="EMBL" id="ATMH01008499">
    <property type="protein sequence ID" value="EPY21764.1"/>
    <property type="molecule type" value="Genomic_DNA"/>
</dbReference>
<dbReference type="PANTHER" id="PTHR23001">
    <property type="entry name" value="EUKARYOTIC TRANSLATION INITIATION FACTOR"/>
    <property type="match status" value="1"/>
</dbReference>
<accession>S9TYV8</accession>
<dbReference type="AlphaFoldDB" id="S9TYV8"/>
<dbReference type="PROSITE" id="PS51363">
    <property type="entry name" value="W2"/>
    <property type="match status" value="1"/>
</dbReference>
<dbReference type="InterPro" id="IPR002735">
    <property type="entry name" value="Transl_init_fac_IF2/IF5_dom"/>
</dbReference>
<dbReference type="Proteomes" id="UP000015354">
    <property type="component" value="Unassembled WGS sequence"/>
</dbReference>